<gene>
    <name evidence="4" type="primary">TXNDC9</name>
    <name evidence="4" type="ORF">E2C01_009853</name>
</gene>
<dbReference type="Pfam" id="PF00085">
    <property type="entry name" value="Thioredoxin"/>
    <property type="match status" value="1"/>
</dbReference>
<protein>
    <recommendedName>
        <fullName evidence="1">Thioredoxin domain-containing protein 9</fullName>
    </recommendedName>
</protein>
<feature type="region of interest" description="Disordered" evidence="2">
    <location>
        <begin position="203"/>
        <end position="234"/>
    </location>
</feature>
<evidence type="ECO:0000256" key="1">
    <source>
        <dbReference type="ARBA" id="ARBA00026148"/>
    </source>
</evidence>
<dbReference type="Gene3D" id="3.40.30.10">
    <property type="entry name" value="Glutaredoxin"/>
    <property type="match status" value="1"/>
</dbReference>
<proteinExistence type="predicted"/>
<evidence type="ECO:0000259" key="3">
    <source>
        <dbReference type="Pfam" id="PF00085"/>
    </source>
</evidence>
<comment type="caution">
    <text evidence="4">The sequence shown here is derived from an EMBL/GenBank/DDBJ whole genome shotgun (WGS) entry which is preliminary data.</text>
</comment>
<dbReference type="InterPro" id="IPR013766">
    <property type="entry name" value="Thioredoxin_domain"/>
</dbReference>
<dbReference type="EMBL" id="VSRR010000554">
    <property type="protein sequence ID" value="MPC17009.1"/>
    <property type="molecule type" value="Genomic_DNA"/>
</dbReference>
<keyword evidence="5" id="KW-1185">Reference proteome</keyword>
<dbReference type="PANTHER" id="PTHR21148">
    <property type="entry name" value="THIOREDOXIN DOMAIN-CONTAINING PROTEIN 9"/>
    <property type="match status" value="1"/>
</dbReference>
<feature type="domain" description="Thioredoxin" evidence="3">
    <location>
        <begin position="87"/>
        <end position="171"/>
    </location>
</feature>
<reference evidence="4 5" key="1">
    <citation type="submission" date="2019-05" db="EMBL/GenBank/DDBJ databases">
        <title>Another draft genome of Portunus trituberculatus and its Hox gene families provides insights of decapod evolution.</title>
        <authorList>
            <person name="Jeong J.-H."/>
            <person name="Song I."/>
            <person name="Kim S."/>
            <person name="Choi T."/>
            <person name="Kim D."/>
            <person name="Ryu S."/>
            <person name="Kim W."/>
        </authorList>
    </citation>
    <scope>NUCLEOTIDE SEQUENCE [LARGE SCALE GENOMIC DNA]</scope>
    <source>
        <tissue evidence="4">Muscle</tissue>
    </source>
</reference>
<dbReference type="OrthoDB" id="10257948at2759"/>
<evidence type="ECO:0000313" key="5">
    <source>
        <dbReference type="Proteomes" id="UP000324222"/>
    </source>
</evidence>
<dbReference type="InterPro" id="IPR036249">
    <property type="entry name" value="Thioredoxin-like_sf"/>
</dbReference>
<dbReference type="AlphaFoldDB" id="A0A5B7D6V1"/>
<dbReference type="Proteomes" id="UP000324222">
    <property type="component" value="Unassembled WGS sequence"/>
</dbReference>
<accession>A0A5B7D6V1</accession>
<organism evidence="4 5">
    <name type="scientific">Portunus trituberculatus</name>
    <name type="common">Swimming crab</name>
    <name type="synonym">Neptunus trituberculatus</name>
    <dbReference type="NCBI Taxonomy" id="210409"/>
    <lineage>
        <taxon>Eukaryota</taxon>
        <taxon>Metazoa</taxon>
        <taxon>Ecdysozoa</taxon>
        <taxon>Arthropoda</taxon>
        <taxon>Crustacea</taxon>
        <taxon>Multicrustacea</taxon>
        <taxon>Malacostraca</taxon>
        <taxon>Eumalacostraca</taxon>
        <taxon>Eucarida</taxon>
        <taxon>Decapoda</taxon>
        <taxon>Pleocyemata</taxon>
        <taxon>Brachyura</taxon>
        <taxon>Eubrachyura</taxon>
        <taxon>Portunoidea</taxon>
        <taxon>Portunidae</taxon>
        <taxon>Portuninae</taxon>
        <taxon>Portunus</taxon>
    </lineage>
</organism>
<name>A0A5B7D6V1_PORTR</name>
<dbReference type="SUPFAM" id="SSF52833">
    <property type="entry name" value="Thioredoxin-like"/>
    <property type="match status" value="1"/>
</dbReference>
<evidence type="ECO:0000313" key="4">
    <source>
        <dbReference type="EMBL" id="MPC17009.1"/>
    </source>
</evidence>
<sequence>MEVVTTRLEGYKLLTMAANGNMVEQQLIAATQIIEQQLDAEIERMDNLDSDDLEVIRRERLAAMKKKQEKKQEWITNGHGTYSELYDEKEFFEATKKSENLVCHFYRDQFVRCKLVDKHLDILARKHIETKFCKINAEKAPFLTERLKIRVLPTLCLVKNGKTKDYVVGFTDLGNTDDFSTEMMEWRIARADVVEYQGDLLCPPSSKSSGQRMDVRKKKTIRGRDDDSDDSDSD</sequence>
<dbReference type="CDD" id="cd02989">
    <property type="entry name" value="Phd_like_TxnDC9"/>
    <property type="match status" value="1"/>
</dbReference>
<evidence type="ECO:0000256" key="2">
    <source>
        <dbReference type="SAM" id="MobiDB-lite"/>
    </source>
</evidence>